<dbReference type="Proteomes" id="UP001265315">
    <property type="component" value="Unassembled WGS sequence"/>
</dbReference>
<dbReference type="RefSeq" id="WP_209689038.1">
    <property type="nucleotide sequence ID" value="NZ_JAGIPM010000001.1"/>
</dbReference>
<protein>
    <submittedName>
        <fullName evidence="1">Uncharacterized protein</fullName>
    </submittedName>
</protein>
<dbReference type="EMBL" id="JAVDSW010000001">
    <property type="protein sequence ID" value="MDR6701625.1"/>
    <property type="molecule type" value="Genomic_DNA"/>
</dbReference>
<sequence>MDETTNRASDEVRLSRLRDEWIAAENARVAVYKAFMDANRDSPLAKELVAAEQIEKRAKDAYAKALQKQQKDDR</sequence>
<evidence type="ECO:0000313" key="1">
    <source>
        <dbReference type="EMBL" id="MDR6701625.1"/>
    </source>
</evidence>
<accession>A0AAW8LSP4</accession>
<gene>
    <name evidence="1" type="ORF">J2W61_001453</name>
</gene>
<dbReference type="AlphaFoldDB" id="A0AAW8LSP4"/>
<name>A0AAW8LSP4_AGRTU</name>
<comment type="caution">
    <text evidence="1">The sequence shown here is derived from an EMBL/GenBank/DDBJ whole genome shotgun (WGS) entry which is preliminary data.</text>
</comment>
<organism evidence="1 2">
    <name type="scientific">Agrobacterium tumefaciens</name>
    <dbReference type="NCBI Taxonomy" id="358"/>
    <lineage>
        <taxon>Bacteria</taxon>
        <taxon>Pseudomonadati</taxon>
        <taxon>Pseudomonadota</taxon>
        <taxon>Alphaproteobacteria</taxon>
        <taxon>Hyphomicrobiales</taxon>
        <taxon>Rhizobiaceae</taxon>
        <taxon>Rhizobium/Agrobacterium group</taxon>
        <taxon>Agrobacterium</taxon>
        <taxon>Agrobacterium tumefaciens complex</taxon>
    </lineage>
</organism>
<proteinExistence type="predicted"/>
<reference evidence="1" key="1">
    <citation type="submission" date="2023-07" db="EMBL/GenBank/DDBJ databases">
        <title>Sorghum-associated microbial communities from plants grown in Nebraska, USA.</title>
        <authorList>
            <person name="Schachtman D."/>
        </authorList>
    </citation>
    <scope>NUCLEOTIDE SEQUENCE</scope>
    <source>
        <strain evidence="1">1457</strain>
    </source>
</reference>
<evidence type="ECO:0000313" key="2">
    <source>
        <dbReference type="Proteomes" id="UP001265315"/>
    </source>
</evidence>